<keyword evidence="1" id="KW-0472">Membrane</keyword>
<keyword evidence="1" id="KW-0812">Transmembrane</keyword>
<gene>
    <name evidence="2" type="ORF">IFM89_012982</name>
</gene>
<evidence type="ECO:0000256" key="1">
    <source>
        <dbReference type="SAM" id="Phobius"/>
    </source>
</evidence>
<name>A0A835IWH7_9MAGN</name>
<comment type="caution">
    <text evidence="2">The sequence shown here is derived from an EMBL/GenBank/DDBJ whole genome shotgun (WGS) entry which is preliminary data.</text>
</comment>
<dbReference type="PANTHER" id="PTHR38525">
    <property type="entry name" value="OS03G0824500 PROTEIN"/>
    <property type="match status" value="1"/>
</dbReference>
<reference evidence="2 3" key="1">
    <citation type="submission" date="2020-10" db="EMBL/GenBank/DDBJ databases">
        <title>The Coptis chinensis genome and diversification of protoberbering-type alkaloids.</title>
        <authorList>
            <person name="Wang B."/>
            <person name="Shu S."/>
            <person name="Song C."/>
            <person name="Liu Y."/>
        </authorList>
    </citation>
    <scope>NUCLEOTIDE SEQUENCE [LARGE SCALE GENOMIC DNA]</scope>
    <source>
        <strain evidence="2">HL-2020</strain>
        <tissue evidence="2">Leaf</tissue>
    </source>
</reference>
<organism evidence="2 3">
    <name type="scientific">Coptis chinensis</name>
    <dbReference type="NCBI Taxonomy" id="261450"/>
    <lineage>
        <taxon>Eukaryota</taxon>
        <taxon>Viridiplantae</taxon>
        <taxon>Streptophyta</taxon>
        <taxon>Embryophyta</taxon>
        <taxon>Tracheophyta</taxon>
        <taxon>Spermatophyta</taxon>
        <taxon>Magnoliopsida</taxon>
        <taxon>Ranunculales</taxon>
        <taxon>Ranunculaceae</taxon>
        <taxon>Coptidoideae</taxon>
        <taxon>Coptis</taxon>
    </lineage>
</organism>
<dbReference type="OrthoDB" id="760831at2759"/>
<evidence type="ECO:0000313" key="2">
    <source>
        <dbReference type="EMBL" id="KAF9624689.1"/>
    </source>
</evidence>
<dbReference type="Proteomes" id="UP000631114">
    <property type="component" value="Unassembled WGS sequence"/>
</dbReference>
<dbReference type="EMBL" id="JADFTS010000001">
    <property type="protein sequence ID" value="KAF9624689.1"/>
    <property type="molecule type" value="Genomic_DNA"/>
</dbReference>
<proteinExistence type="predicted"/>
<keyword evidence="1" id="KW-1133">Transmembrane helix</keyword>
<dbReference type="PANTHER" id="PTHR38525:SF1">
    <property type="entry name" value="OS03G0824500 PROTEIN"/>
    <property type="match status" value="1"/>
</dbReference>
<sequence>MSGAASKVGDWAFKAFTGGLGVVTIYLTATFSVNVYRGLSWHNAQQYNISAASSSSVISFSGDMKYISAALVAPDSDLSLQCFLFQKLGEGESQHQSR</sequence>
<evidence type="ECO:0000313" key="3">
    <source>
        <dbReference type="Proteomes" id="UP000631114"/>
    </source>
</evidence>
<accession>A0A835IWH7</accession>
<dbReference type="AlphaFoldDB" id="A0A835IWH7"/>
<protein>
    <submittedName>
        <fullName evidence="2">Uncharacterized protein</fullName>
    </submittedName>
</protein>
<keyword evidence="3" id="KW-1185">Reference proteome</keyword>
<feature type="transmembrane region" description="Helical" evidence="1">
    <location>
        <begin position="12"/>
        <end position="36"/>
    </location>
</feature>